<dbReference type="InterPro" id="IPR024079">
    <property type="entry name" value="MetalloPept_cat_dom_sf"/>
</dbReference>
<dbReference type="SUPFAM" id="SSF55486">
    <property type="entry name" value="Metalloproteases ('zincins'), catalytic domain"/>
    <property type="match status" value="1"/>
</dbReference>
<sequence>MTQVNAPAASLPPLPDSWPSPQVHSLPPTLANWQDSTDSGDYFDRIKPPTVGHLVWSKFPIRVYVQPPVNTNRSLEWVEAVLGIVREWGVYLPLVVVDSSEVADIKILIQAPPLRQGLLRSRSGESVYELYTRNDGDKTVLSHRFSVYLNPNQVGKYMAAVARHEFGHALGIWGHSLMETDVLYFAQVRNPPPISVKDVNTLKRIYEQPTRLGWEF</sequence>
<evidence type="ECO:0000313" key="4">
    <source>
        <dbReference type="Proteomes" id="UP001384579"/>
    </source>
</evidence>
<keyword evidence="4" id="KW-1185">Reference proteome</keyword>
<evidence type="ECO:0000313" key="3">
    <source>
        <dbReference type="EMBL" id="MEK0183917.1"/>
    </source>
</evidence>
<organism evidence="3 4">
    <name type="scientific">Microcoleus anatoxicus PTRS2</name>
    <dbReference type="NCBI Taxonomy" id="2705321"/>
    <lineage>
        <taxon>Bacteria</taxon>
        <taxon>Bacillati</taxon>
        <taxon>Cyanobacteriota</taxon>
        <taxon>Cyanophyceae</taxon>
        <taxon>Oscillatoriophycideae</taxon>
        <taxon>Oscillatoriales</taxon>
        <taxon>Microcoleaceae</taxon>
        <taxon>Microcoleus</taxon>
        <taxon>Microcoleus anatoxicus</taxon>
    </lineage>
</organism>
<dbReference type="Proteomes" id="UP001384579">
    <property type="component" value="Unassembled WGS sequence"/>
</dbReference>
<dbReference type="Gene3D" id="3.40.390.10">
    <property type="entry name" value="Collagenase (Catalytic Domain)"/>
    <property type="match status" value="1"/>
</dbReference>
<gene>
    <name evidence="3" type="ORF">WMG39_03535</name>
</gene>
<proteinExistence type="predicted"/>
<dbReference type="InterPro" id="IPR006026">
    <property type="entry name" value="Peptidase_Metallo"/>
</dbReference>
<dbReference type="CDD" id="cd04279">
    <property type="entry name" value="ZnMc_MMP_like_1"/>
    <property type="match status" value="1"/>
</dbReference>
<accession>A0ABU8YHW6</accession>
<evidence type="ECO:0000259" key="2">
    <source>
        <dbReference type="SMART" id="SM00235"/>
    </source>
</evidence>
<dbReference type="RefSeq" id="WP_340522065.1">
    <property type="nucleotide sequence ID" value="NZ_JBBLXS010000026.1"/>
</dbReference>
<name>A0ABU8YHW6_9CYAN</name>
<protein>
    <submittedName>
        <fullName evidence="3">Peptidase</fullName>
    </submittedName>
</protein>
<evidence type="ECO:0000256" key="1">
    <source>
        <dbReference type="SAM" id="MobiDB-lite"/>
    </source>
</evidence>
<comment type="caution">
    <text evidence="3">The sequence shown here is derived from an EMBL/GenBank/DDBJ whole genome shotgun (WGS) entry which is preliminary data.</text>
</comment>
<feature type="region of interest" description="Disordered" evidence="1">
    <location>
        <begin position="1"/>
        <end position="31"/>
    </location>
</feature>
<feature type="domain" description="Peptidase metallopeptidase" evidence="2">
    <location>
        <begin position="52"/>
        <end position="208"/>
    </location>
</feature>
<dbReference type="SMART" id="SM00235">
    <property type="entry name" value="ZnMc"/>
    <property type="match status" value="1"/>
</dbReference>
<dbReference type="EMBL" id="JBBLXS010000026">
    <property type="protein sequence ID" value="MEK0183917.1"/>
    <property type="molecule type" value="Genomic_DNA"/>
</dbReference>
<reference evidence="3 4" key="1">
    <citation type="journal article" date="2020" name="Harmful Algae">
        <title>Molecular and morphological characterization of a novel dihydroanatoxin-a producing Microcoleus species (cyanobacteria) from the Russian River, California, USA.</title>
        <authorList>
            <person name="Conklin K.Y."/>
            <person name="Stancheva R."/>
            <person name="Otten T.G."/>
            <person name="Fadness R."/>
            <person name="Boyer G.L."/>
            <person name="Read B."/>
            <person name="Zhang X."/>
            <person name="Sheath R.G."/>
        </authorList>
    </citation>
    <scope>NUCLEOTIDE SEQUENCE [LARGE SCALE GENOMIC DNA]</scope>
    <source>
        <strain evidence="3 4">PTRS2</strain>
    </source>
</reference>